<sequence>MKCQVQYSDDAIKELRKVYWYIAVNIGVSQTAAEQYERLEKAIGSLDEMPYRFRQWETEPWRSRGLRVMGVDNYVVLYVPDDDSMTVTVQHIFYGGADIESRLKDES</sequence>
<comment type="caution">
    <text evidence="2">The sequence shown here is derived from an EMBL/GenBank/DDBJ whole genome shotgun (WGS) entry which is preliminary data.</text>
</comment>
<evidence type="ECO:0000313" key="3">
    <source>
        <dbReference type="Proteomes" id="UP000442535"/>
    </source>
</evidence>
<protein>
    <submittedName>
        <fullName evidence="2">Type II toxin-antitoxin system RelE/ParE family toxin</fullName>
    </submittedName>
</protein>
<evidence type="ECO:0000256" key="1">
    <source>
        <dbReference type="ARBA" id="ARBA00022649"/>
    </source>
</evidence>
<dbReference type="Pfam" id="PF05016">
    <property type="entry name" value="ParE_toxin"/>
    <property type="match status" value="1"/>
</dbReference>
<reference evidence="2 3" key="1">
    <citation type="submission" date="2019-08" db="EMBL/GenBank/DDBJ databases">
        <title>In-depth cultivation of the pig gut microbiome towards novel bacterial diversity and tailored functional studies.</title>
        <authorList>
            <person name="Wylensek D."/>
            <person name="Hitch T.C.A."/>
            <person name="Clavel T."/>
        </authorList>
    </citation>
    <scope>NUCLEOTIDE SEQUENCE [LARGE SCALE GENOMIC DNA]</scope>
    <source>
        <strain evidence="2 3">RF-GAM-744-WT-7</strain>
    </source>
</reference>
<accession>A0A7K0K364</accession>
<dbReference type="RefSeq" id="WP_154545093.1">
    <property type="nucleotide sequence ID" value="NZ_VUMY01000011.1"/>
</dbReference>
<dbReference type="InterPro" id="IPR007712">
    <property type="entry name" value="RelE/ParE_toxin"/>
</dbReference>
<dbReference type="SUPFAM" id="SSF143011">
    <property type="entry name" value="RelE-like"/>
    <property type="match status" value="1"/>
</dbReference>
<proteinExistence type="predicted"/>
<gene>
    <name evidence="2" type="ORF">FYJ63_06760</name>
</gene>
<evidence type="ECO:0000313" key="2">
    <source>
        <dbReference type="EMBL" id="MST49936.1"/>
    </source>
</evidence>
<name>A0A7K0K364_9ACTO</name>
<dbReference type="InterPro" id="IPR035093">
    <property type="entry name" value="RelE/ParE_toxin_dom_sf"/>
</dbReference>
<dbReference type="Gene3D" id="3.30.2310.20">
    <property type="entry name" value="RelE-like"/>
    <property type="match status" value="1"/>
</dbReference>
<dbReference type="EMBL" id="VUMY01000011">
    <property type="protein sequence ID" value="MST49936.1"/>
    <property type="molecule type" value="Genomic_DNA"/>
</dbReference>
<organism evidence="2 3">
    <name type="scientific">Mobiluncus porci</name>
    <dbReference type="NCBI Taxonomy" id="2652278"/>
    <lineage>
        <taxon>Bacteria</taxon>
        <taxon>Bacillati</taxon>
        <taxon>Actinomycetota</taxon>
        <taxon>Actinomycetes</taxon>
        <taxon>Actinomycetales</taxon>
        <taxon>Actinomycetaceae</taxon>
        <taxon>Mobiluncus</taxon>
    </lineage>
</organism>
<keyword evidence="1" id="KW-1277">Toxin-antitoxin system</keyword>
<keyword evidence="3" id="KW-1185">Reference proteome</keyword>
<dbReference type="Proteomes" id="UP000442535">
    <property type="component" value="Unassembled WGS sequence"/>
</dbReference>
<dbReference type="AlphaFoldDB" id="A0A7K0K364"/>